<organism evidence="1 2">
    <name type="scientific">Solanum commersonii</name>
    <name type="common">Commerson's wild potato</name>
    <name type="synonym">Commerson's nightshade</name>
    <dbReference type="NCBI Taxonomy" id="4109"/>
    <lineage>
        <taxon>Eukaryota</taxon>
        <taxon>Viridiplantae</taxon>
        <taxon>Streptophyta</taxon>
        <taxon>Embryophyta</taxon>
        <taxon>Tracheophyta</taxon>
        <taxon>Spermatophyta</taxon>
        <taxon>Magnoliopsida</taxon>
        <taxon>eudicotyledons</taxon>
        <taxon>Gunneridae</taxon>
        <taxon>Pentapetalae</taxon>
        <taxon>asterids</taxon>
        <taxon>lamiids</taxon>
        <taxon>Solanales</taxon>
        <taxon>Solanaceae</taxon>
        <taxon>Solanoideae</taxon>
        <taxon>Solaneae</taxon>
        <taxon>Solanum</taxon>
    </lineage>
</organism>
<dbReference type="EMBL" id="JACXVP010000006">
    <property type="protein sequence ID" value="KAG5600588.1"/>
    <property type="molecule type" value="Genomic_DNA"/>
</dbReference>
<comment type="caution">
    <text evidence="1">The sequence shown here is derived from an EMBL/GenBank/DDBJ whole genome shotgun (WGS) entry which is preliminary data.</text>
</comment>
<proteinExistence type="predicted"/>
<dbReference type="AlphaFoldDB" id="A0A9J5YN85"/>
<gene>
    <name evidence="1" type="ORF">H5410_031958</name>
</gene>
<name>A0A9J5YN85_SOLCO</name>
<accession>A0A9J5YN85</accession>
<sequence>MVNYSTRISAKWGVYLLRRSFDLENGMFWPSWPTLSIAKKNLRRNPRTKKKMVNYSTRKSAKWEVYLMWGSFDL</sequence>
<dbReference type="Proteomes" id="UP000824120">
    <property type="component" value="Chromosome 6"/>
</dbReference>
<keyword evidence="2" id="KW-1185">Reference proteome</keyword>
<evidence type="ECO:0000313" key="2">
    <source>
        <dbReference type="Proteomes" id="UP000824120"/>
    </source>
</evidence>
<reference evidence="1 2" key="1">
    <citation type="submission" date="2020-09" db="EMBL/GenBank/DDBJ databases">
        <title>De no assembly of potato wild relative species, Solanum commersonii.</title>
        <authorList>
            <person name="Cho K."/>
        </authorList>
    </citation>
    <scope>NUCLEOTIDE SEQUENCE [LARGE SCALE GENOMIC DNA]</scope>
    <source>
        <strain evidence="1">LZ3.2</strain>
        <tissue evidence="1">Leaf</tissue>
    </source>
</reference>
<evidence type="ECO:0000313" key="1">
    <source>
        <dbReference type="EMBL" id="KAG5600588.1"/>
    </source>
</evidence>
<protein>
    <submittedName>
        <fullName evidence="1">Uncharacterized protein</fullName>
    </submittedName>
</protein>